<dbReference type="EMBL" id="PRLG01000029">
    <property type="protein sequence ID" value="PYY26429.1"/>
    <property type="molecule type" value="Genomic_DNA"/>
</dbReference>
<comment type="caution">
    <text evidence="1">The sequence shown here is derived from an EMBL/GenBank/DDBJ whole genome shotgun (WGS) entry which is preliminary data.</text>
</comment>
<proteinExistence type="predicted"/>
<protein>
    <submittedName>
        <fullName evidence="1">Uncharacterized protein</fullName>
    </submittedName>
</protein>
<accession>A0A2W0C7Q1</accession>
<organism evidence="1 2">
    <name type="scientific">Paenibacillus illinoisensis</name>
    <dbReference type="NCBI Taxonomy" id="59845"/>
    <lineage>
        <taxon>Bacteria</taxon>
        <taxon>Bacillati</taxon>
        <taxon>Bacillota</taxon>
        <taxon>Bacilli</taxon>
        <taxon>Bacillales</taxon>
        <taxon>Paenibacillaceae</taxon>
        <taxon>Paenibacillus</taxon>
    </lineage>
</organism>
<dbReference type="AlphaFoldDB" id="A0A2W0C7Q1"/>
<sequence length="135" mass="15045">MVEDAVMLVSTGQSSAGMEFVRLLLKRGMDVIVLVHNAEEERQLTNLIGKISVYRLYPSGSADKTPITIDCAVKHAFVFERNLPECCQDIQLCHSWCPQRLYVVTSSLNPVQLVYRGLGASYVIHSRSGDISFVL</sequence>
<evidence type="ECO:0000313" key="2">
    <source>
        <dbReference type="Proteomes" id="UP000247459"/>
    </source>
</evidence>
<reference evidence="1 2" key="1">
    <citation type="submission" date="2018-01" db="EMBL/GenBank/DDBJ databases">
        <title>Genome sequence of the PGP bacterium Paenibacillus illinoisensis E3.</title>
        <authorList>
            <person name="Rolli E."/>
            <person name="Marasco R."/>
            <person name="Bessem C."/>
            <person name="Michoud G."/>
            <person name="Gaiarsa S."/>
            <person name="Borin S."/>
            <person name="Daffonchio D."/>
        </authorList>
    </citation>
    <scope>NUCLEOTIDE SEQUENCE [LARGE SCALE GENOMIC DNA]</scope>
    <source>
        <strain evidence="1 2">E3</strain>
    </source>
</reference>
<name>A0A2W0C7Q1_9BACL</name>
<gene>
    <name evidence="1" type="ORF">PIL02S_05829</name>
</gene>
<dbReference type="Proteomes" id="UP000247459">
    <property type="component" value="Unassembled WGS sequence"/>
</dbReference>
<dbReference type="OrthoDB" id="2614999at2"/>
<evidence type="ECO:0000313" key="1">
    <source>
        <dbReference type="EMBL" id="PYY26429.1"/>
    </source>
</evidence>